<dbReference type="NCBIfam" id="NF003361">
    <property type="entry name" value="PRK04435.1"/>
    <property type="match status" value="1"/>
</dbReference>
<dbReference type="EMBL" id="FQZS01000003">
    <property type="protein sequence ID" value="SHI39432.1"/>
    <property type="molecule type" value="Genomic_DNA"/>
</dbReference>
<dbReference type="AlphaFoldDB" id="A0A1M6ASI5"/>
<gene>
    <name evidence="3" type="ORF">SAMN02745176_00089</name>
</gene>
<dbReference type="GO" id="GO:0003677">
    <property type="term" value="F:DNA binding"/>
    <property type="evidence" value="ECO:0007669"/>
    <property type="project" value="InterPro"/>
</dbReference>
<sequence>MTADRMLIVHSNVLPDVFEKVINAKRLLKKGEATTIQQACEMVSLSRSTFYKYKDTVFDYTTQERGRIVNLFMLLRHEPGVLSDIINVIAELRGNILTINQNIPVMDVASLTITIDTKYMDVAPDQLVKLLSEKKGCNKVEIIAME</sequence>
<dbReference type="PIRSF" id="PIRSF025624">
    <property type="entry name" value="ACT_PheB"/>
    <property type="match status" value="1"/>
</dbReference>
<dbReference type="SUPFAM" id="SSF55021">
    <property type="entry name" value="ACT-like"/>
    <property type="match status" value="1"/>
</dbReference>
<evidence type="ECO:0000313" key="3">
    <source>
        <dbReference type="EMBL" id="SHI39432.1"/>
    </source>
</evidence>
<dbReference type="STRING" id="1122184.SAMN02745176_00089"/>
<comment type="similarity">
    <text evidence="1">Belongs to the UPF0735 family.</text>
</comment>
<dbReference type="InterPro" id="IPR045865">
    <property type="entry name" value="ACT-like_dom_sf"/>
</dbReference>
<dbReference type="GO" id="GO:0000150">
    <property type="term" value="F:DNA strand exchange activity"/>
    <property type="evidence" value="ECO:0007669"/>
    <property type="project" value="InterPro"/>
</dbReference>
<dbReference type="Pfam" id="PF02796">
    <property type="entry name" value="HTH_7"/>
    <property type="match status" value="1"/>
</dbReference>
<dbReference type="InterPro" id="IPR008310">
    <property type="entry name" value="UPF0735_ACT_dom-cont"/>
</dbReference>
<evidence type="ECO:0000259" key="2">
    <source>
        <dbReference type="PROSITE" id="PS51671"/>
    </source>
</evidence>
<reference evidence="3 4" key="1">
    <citation type="submission" date="2016-11" db="EMBL/GenBank/DDBJ databases">
        <authorList>
            <person name="Jaros S."/>
            <person name="Januszkiewicz K."/>
            <person name="Wedrychowicz H."/>
        </authorList>
    </citation>
    <scope>NUCLEOTIDE SEQUENCE [LARGE SCALE GENOMIC DNA]</scope>
    <source>
        <strain evidence="3 4">DSM 19022</strain>
    </source>
</reference>
<dbReference type="RefSeq" id="WP_073023384.1">
    <property type="nucleotide sequence ID" value="NZ_FQZS01000003.1"/>
</dbReference>
<keyword evidence="4" id="KW-1185">Reference proteome</keyword>
<dbReference type="PROSITE" id="PS51671">
    <property type="entry name" value="ACT"/>
    <property type="match status" value="1"/>
</dbReference>
<evidence type="ECO:0000313" key="4">
    <source>
        <dbReference type="Proteomes" id="UP000184442"/>
    </source>
</evidence>
<protein>
    <recommendedName>
        <fullName evidence="1">UPF0735 ACT domain-containing protein SAMN02745176_00089</fullName>
    </recommendedName>
</protein>
<dbReference type="InterPro" id="IPR002912">
    <property type="entry name" value="ACT_dom"/>
</dbReference>
<dbReference type="HAMAP" id="MF_00707">
    <property type="entry name" value="UPF0735"/>
    <property type="match status" value="1"/>
</dbReference>
<feature type="domain" description="ACT" evidence="2">
    <location>
        <begin position="70"/>
        <end position="145"/>
    </location>
</feature>
<evidence type="ECO:0000256" key="1">
    <source>
        <dbReference type="HAMAP-Rule" id="MF_00707"/>
    </source>
</evidence>
<proteinExistence type="inferred from homology"/>
<name>A0A1M6ASI5_9FIRM</name>
<dbReference type="InterPro" id="IPR006120">
    <property type="entry name" value="Resolvase_HTH_dom"/>
</dbReference>
<dbReference type="Proteomes" id="UP000184442">
    <property type="component" value="Unassembled WGS sequence"/>
</dbReference>
<accession>A0A1M6ASI5</accession>
<organism evidence="3 4">
    <name type="scientific">Lutispora thermophila DSM 19022</name>
    <dbReference type="NCBI Taxonomy" id="1122184"/>
    <lineage>
        <taxon>Bacteria</taxon>
        <taxon>Bacillati</taxon>
        <taxon>Bacillota</taxon>
        <taxon>Clostridia</taxon>
        <taxon>Lutisporales</taxon>
        <taxon>Lutisporaceae</taxon>
        <taxon>Lutispora</taxon>
    </lineage>
</organism>